<gene>
    <name evidence="2" type="ORF">BpHYR1_042971</name>
</gene>
<reference evidence="2 3" key="1">
    <citation type="journal article" date="2018" name="Sci. Rep.">
        <title>Genomic signatures of local adaptation to the degree of environmental predictability in rotifers.</title>
        <authorList>
            <person name="Franch-Gras L."/>
            <person name="Hahn C."/>
            <person name="Garcia-Roger E.M."/>
            <person name="Carmona M.J."/>
            <person name="Serra M."/>
            <person name="Gomez A."/>
        </authorList>
    </citation>
    <scope>NUCLEOTIDE SEQUENCE [LARGE SCALE GENOMIC DNA]</scope>
    <source>
        <strain evidence="2">HYR1</strain>
    </source>
</reference>
<sequence>MEISIYDDNADSWSSLKYIDWTLMNKIERFVLFSSDLFGSIDPFVEIFLCKKNNESVIEFLKTPTIKKNSNPVYNIDFIFNVIPSEHKLIFDIKSFAC</sequence>
<dbReference type="EMBL" id="REGN01013240">
    <property type="protein sequence ID" value="RMZ94179.1"/>
    <property type="molecule type" value="Genomic_DNA"/>
</dbReference>
<accession>A0A3M7P5H7</accession>
<keyword evidence="3" id="KW-1185">Reference proteome</keyword>
<protein>
    <submittedName>
        <fullName evidence="2">E3 ubiquitin-ligase Nedd-4 isoform X1</fullName>
    </submittedName>
</protein>
<dbReference type="OrthoDB" id="73919at2759"/>
<proteinExistence type="predicted"/>
<dbReference type="Gene3D" id="2.60.40.150">
    <property type="entry name" value="C2 domain"/>
    <property type="match status" value="1"/>
</dbReference>
<evidence type="ECO:0000313" key="2">
    <source>
        <dbReference type="EMBL" id="RMZ94179.1"/>
    </source>
</evidence>
<dbReference type="STRING" id="10195.A0A3M7P5H7"/>
<organism evidence="2 3">
    <name type="scientific">Brachionus plicatilis</name>
    <name type="common">Marine rotifer</name>
    <name type="synonym">Brachionus muelleri</name>
    <dbReference type="NCBI Taxonomy" id="10195"/>
    <lineage>
        <taxon>Eukaryota</taxon>
        <taxon>Metazoa</taxon>
        <taxon>Spiralia</taxon>
        <taxon>Gnathifera</taxon>
        <taxon>Rotifera</taxon>
        <taxon>Eurotatoria</taxon>
        <taxon>Monogononta</taxon>
        <taxon>Pseudotrocha</taxon>
        <taxon>Ploima</taxon>
        <taxon>Brachionidae</taxon>
        <taxon>Brachionus</taxon>
    </lineage>
</organism>
<feature type="domain" description="C2" evidence="1">
    <location>
        <begin position="8"/>
        <end position="98"/>
    </location>
</feature>
<name>A0A3M7P5H7_BRAPC</name>
<dbReference type="PROSITE" id="PS50004">
    <property type="entry name" value="C2"/>
    <property type="match status" value="1"/>
</dbReference>
<dbReference type="InterPro" id="IPR035892">
    <property type="entry name" value="C2_domain_sf"/>
</dbReference>
<evidence type="ECO:0000313" key="3">
    <source>
        <dbReference type="Proteomes" id="UP000276133"/>
    </source>
</evidence>
<dbReference type="AlphaFoldDB" id="A0A3M7P5H7"/>
<keyword evidence="2" id="KW-0436">Ligase</keyword>
<dbReference type="InterPro" id="IPR000008">
    <property type="entry name" value="C2_dom"/>
</dbReference>
<dbReference type="SUPFAM" id="SSF49562">
    <property type="entry name" value="C2 domain (Calcium/lipid-binding domain, CaLB)"/>
    <property type="match status" value="1"/>
</dbReference>
<evidence type="ECO:0000259" key="1">
    <source>
        <dbReference type="PROSITE" id="PS50004"/>
    </source>
</evidence>
<dbReference type="GO" id="GO:0016874">
    <property type="term" value="F:ligase activity"/>
    <property type="evidence" value="ECO:0007669"/>
    <property type="project" value="UniProtKB-KW"/>
</dbReference>
<dbReference type="Pfam" id="PF00168">
    <property type="entry name" value="C2"/>
    <property type="match status" value="1"/>
</dbReference>
<dbReference type="Proteomes" id="UP000276133">
    <property type="component" value="Unassembled WGS sequence"/>
</dbReference>
<comment type="caution">
    <text evidence="2">The sequence shown here is derived from an EMBL/GenBank/DDBJ whole genome shotgun (WGS) entry which is preliminary data.</text>
</comment>